<accession>A0A117NIA7</accession>
<evidence type="ECO:0000313" key="2">
    <source>
        <dbReference type="EMBL" id="KUM49668.1"/>
    </source>
</evidence>
<gene>
    <name evidence="2" type="ORF">ABT39_MTgene2894</name>
</gene>
<reference evidence="2" key="1">
    <citation type="journal article" date="2015" name="Genome Biol. Evol.">
        <title>Organellar Genomes of White Spruce (Picea glauca): Assembly and Annotation.</title>
        <authorList>
            <person name="Jackman S.D."/>
            <person name="Warren R.L."/>
            <person name="Gibb E.A."/>
            <person name="Vandervalk B.P."/>
            <person name="Mohamadi H."/>
            <person name="Chu J."/>
            <person name="Raymond A."/>
            <person name="Pleasance S."/>
            <person name="Coope R."/>
            <person name="Wildung M.R."/>
            <person name="Ritland C.E."/>
            <person name="Bousquet J."/>
            <person name="Jones S.J."/>
            <person name="Bohlmann J."/>
            <person name="Birol I."/>
        </authorList>
    </citation>
    <scope>NUCLEOTIDE SEQUENCE [LARGE SCALE GENOMIC DNA]</scope>
    <source>
        <tissue evidence="2">Flushing bud</tissue>
    </source>
</reference>
<dbReference type="EMBL" id="LKAM01000002">
    <property type="protein sequence ID" value="KUM49668.1"/>
    <property type="molecule type" value="Genomic_DNA"/>
</dbReference>
<feature type="region of interest" description="Disordered" evidence="1">
    <location>
        <begin position="27"/>
        <end position="68"/>
    </location>
</feature>
<evidence type="ECO:0000256" key="1">
    <source>
        <dbReference type="SAM" id="MobiDB-lite"/>
    </source>
</evidence>
<proteinExistence type="predicted"/>
<comment type="caution">
    <text evidence="2">The sequence shown here is derived from an EMBL/GenBank/DDBJ whole genome shotgun (WGS) entry which is preliminary data.</text>
</comment>
<geneLocation type="mitochondrion" evidence="2"/>
<dbReference type="AlphaFoldDB" id="A0A117NIA7"/>
<keyword evidence="2" id="KW-0496">Mitochondrion</keyword>
<name>A0A117NIA7_PICGL</name>
<feature type="compositionally biased region" description="Basic and acidic residues" evidence="1">
    <location>
        <begin position="38"/>
        <end position="68"/>
    </location>
</feature>
<sequence>MMRAAFLLCITLKGFLDKIEEGARLGERGREPLPLLDMRQKKESEGLRKKPLKPDKRRSEHRATLSDY</sequence>
<organism evidence="2">
    <name type="scientific">Picea glauca</name>
    <name type="common">White spruce</name>
    <name type="synonym">Pinus glauca</name>
    <dbReference type="NCBI Taxonomy" id="3330"/>
    <lineage>
        <taxon>Eukaryota</taxon>
        <taxon>Viridiplantae</taxon>
        <taxon>Streptophyta</taxon>
        <taxon>Embryophyta</taxon>
        <taxon>Tracheophyta</taxon>
        <taxon>Spermatophyta</taxon>
        <taxon>Pinopsida</taxon>
        <taxon>Pinidae</taxon>
        <taxon>Conifers I</taxon>
        <taxon>Pinales</taxon>
        <taxon>Pinaceae</taxon>
        <taxon>Picea</taxon>
    </lineage>
</organism>
<protein>
    <submittedName>
        <fullName evidence="2">Uncharacterized protein</fullName>
    </submittedName>
</protein>